<feature type="binding site" evidence="7">
    <location>
        <begin position="258"/>
        <end position="261"/>
    </location>
    <ligand>
        <name>substrate</name>
    </ligand>
</feature>
<keyword evidence="4 7" id="KW-0808">Transferase</keyword>
<dbReference type="NCBIfam" id="TIGR00091">
    <property type="entry name" value="tRNA (guanosine(46)-N7)-methyltransferase TrmB"/>
    <property type="match status" value="1"/>
</dbReference>
<dbReference type="InterPro" id="IPR029063">
    <property type="entry name" value="SAM-dependent_MTases_sf"/>
</dbReference>
<comment type="catalytic activity">
    <reaction evidence="1 7">
        <text>guanosine(46) in tRNA + S-adenosyl-L-methionine = N(7)-methylguanosine(46) in tRNA + S-adenosyl-L-homocysteine</text>
        <dbReference type="Rhea" id="RHEA:42708"/>
        <dbReference type="Rhea" id="RHEA-COMP:10188"/>
        <dbReference type="Rhea" id="RHEA-COMP:10189"/>
        <dbReference type="ChEBI" id="CHEBI:57856"/>
        <dbReference type="ChEBI" id="CHEBI:59789"/>
        <dbReference type="ChEBI" id="CHEBI:74269"/>
        <dbReference type="ChEBI" id="CHEBI:74480"/>
        <dbReference type="EC" id="2.1.1.33"/>
    </reaction>
</comment>
<evidence type="ECO:0000256" key="1">
    <source>
        <dbReference type="ARBA" id="ARBA00000142"/>
    </source>
</evidence>
<evidence type="ECO:0000313" key="9">
    <source>
        <dbReference type="EMBL" id="GAA4718372.1"/>
    </source>
</evidence>
<evidence type="ECO:0000256" key="6">
    <source>
        <dbReference type="ARBA" id="ARBA00022694"/>
    </source>
</evidence>
<gene>
    <name evidence="7 9" type="primary">trmB</name>
    <name evidence="9" type="ORF">GCM10023216_03470</name>
</gene>
<keyword evidence="10" id="KW-1185">Reference proteome</keyword>
<sequence length="279" mass="30848">MRRPGPDYPGPVPNSEQNPGATPAPGDDTVDPRHHRRPLSYVRRTARLTAGQQKAWDTRRQRYLVDVPHEHRELSVHPDWRFDAAAEFGRSAPLVLEIGTGQGECIVHAAATHPERDHLAVEVYRPGVAQTIVRAGHAGAEPSVAGGNPGHELDNLRIMQVDAAELLGHGLPEASLDELWVFFPDPWPKTRHHKRRLVTPAFAELAARAIRPGGRWRLATDWAEYGEVMLAVADAAEGFRNAHGPGGRAPRFEGRVMTSFERKGLDAGRSVTDLEYVRL</sequence>
<accession>A0ABP8XYZ1</accession>
<feature type="compositionally biased region" description="Pro residues" evidence="8">
    <location>
        <begin position="1"/>
        <end position="12"/>
    </location>
</feature>
<feature type="binding site" evidence="7">
    <location>
        <position position="189"/>
    </location>
    <ligand>
        <name>substrate</name>
    </ligand>
</feature>
<evidence type="ECO:0000313" key="10">
    <source>
        <dbReference type="Proteomes" id="UP001500956"/>
    </source>
</evidence>
<dbReference type="Proteomes" id="UP001500956">
    <property type="component" value="Unassembled WGS sequence"/>
</dbReference>
<feature type="binding site" evidence="7">
    <location>
        <position position="162"/>
    </location>
    <ligand>
        <name>S-adenosyl-L-methionine</name>
        <dbReference type="ChEBI" id="CHEBI:59789"/>
    </ligand>
</feature>
<dbReference type="EC" id="2.1.1.33" evidence="7"/>
<dbReference type="PANTHER" id="PTHR23417:SF14">
    <property type="entry name" value="PENTACOTRIPEPTIDE-REPEAT REGION OF PRORP DOMAIN-CONTAINING PROTEIN"/>
    <property type="match status" value="1"/>
</dbReference>
<protein>
    <recommendedName>
        <fullName evidence="7">tRNA (guanine-N(7)-)-methyltransferase</fullName>
        <ecNumber evidence="7">2.1.1.33</ecNumber>
    </recommendedName>
    <alternativeName>
        <fullName evidence="7">tRNA (guanine(46)-N(7))-methyltransferase</fullName>
    </alternativeName>
    <alternativeName>
        <fullName evidence="7">tRNA(m7G46)-methyltransferase</fullName>
    </alternativeName>
</protein>
<dbReference type="PROSITE" id="PS51625">
    <property type="entry name" value="SAM_MT_TRMB"/>
    <property type="match status" value="1"/>
</dbReference>
<keyword evidence="6 7" id="KW-0819">tRNA processing</keyword>
<comment type="caution">
    <text evidence="7">Lacks conserved residue(s) required for the propagation of feature annotation.</text>
</comment>
<evidence type="ECO:0000256" key="2">
    <source>
        <dbReference type="ARBA" id="ARBA00003015"/>
    </source>
</evidence>
<dbReference type="PANTHER" id="PTHR23417">
    <property type="entry name" value="3-DEOXY-D-MANNO-OCTULOSONIC-ACID TRANSFERASE/TRNA GUANINE-N 7 - -METHYLTRANSFERASE"/>
    <property type="match status" value="1"/>
</dbReference>
<feature type="binding site" evidence="7">
    <location>
        <position position="97"/>
    </location>
    <ligand>
        <name>S-adenosyl-L-methionine</name>
        <dbReference type="ChEBI" id="CHEBI:59789"/>
    </ligand>
</feature>
<organism evidence="9 10">
    <name type="scientific">Isoptericola chiayiensis</name>
    <dbReference type="NCBI Taxonomy" id="579446"/>
    <lineage>
        <taxon>Bacteria</taxon>
        <taxon>Bacillati</taxon>
        <taxon>Actinomycetota</taxon>
        <taxon>Actinomycetes</taxon>
        <taxon>Micrococcales</taxon>
        <taxon>Promicromonosporaceae</taxon>
        <taxon>Isoptericola</taxon>
    </lineage>
</organism>
<evidence type="ECO:0000256" key="8">
    <source>
        <dbReference type="SAM" id="MobiDB-lite"/>
    </source>
</evidence>
<keyword evidence="3 7" id="KW-0489">Methyltransferase</keyword>
<proteinExistence type="inferred from homology"/>
<dbReference type="EMBL" id="BAABID010000003">
    <property type="protein sequence ID" value="GAA4718372.1"/>
    <property type="molecule type" value="Genomic_DNA"/>
</dbReference>
<keyword evidence="5 7" id="KW-0949">S-adenosyl-L-methionine</keyword>
<dbReference type="InterPro" id="IPR055361">
    <property type="entry name" value="tRNA_methyltr_TrmB_bact"/>
</dbReference>
<comment type="caution">
    <text evidence="9">The sequence shown here is derived from an EMBL/GenBank/DDBJ whole genome shotgun (WGS) entry which is preliminary data.</text>
</comment>
<dbReference type="InterPro" id="IPR003358">
    <property type="entry name" value="tRNA_(Gua-N-7)_MeTrfase_Trmb"/>
</dbReference>
<evidence type="ECO:0000256" key="5">
    <source>
        <dbReference type="ARBA" id="ARBA00022691"/>
    </source>
</evidence>
<evidence type="ECO:0000256" key="4">
    <source>
        <dbReference type="ARBA" id="ARBA00022679"/>
    </source>
</evidence>
<comment type="pathway">
    <text evidence="7">tRNA modification; N(7)-methylguanine-tRNA biosynthesis.</text>
</comment>
<dbReference type="Pfam" id="PF02390">
    <property type="entry name" value="Methyltransf_4"/>
    <property type="match status" value="1"/>
</dbReference>
<feature type="binding site" evidence="7">
    <location>
        <position position="122"/>
    </location>
    <ligand>
        <name>S-adenosyl-L-methionine</name>
        <dbReference type="ChEBI" id="CHEBI:59789"/>
    </ligand>
</feature>
<dbReference type="SUPFAM" id="SSF53335">
    <property type="entry name" value="S-adenosyl-L-methionine-dependent methyltransferases"/>
    <property type="match status" value="1"/>
</dbReference>
<evidence type="ECO:0000256" key="7">
    <source>
        <dbReference type="HAMAP-Rule" id="MF_01057"/>
    </source>
</evidence>
<dbReference type="HAMAP" id="MF_01057">
    <property type="entry name" value="tRNA_methyltr_TrmB"/>
    <property type="match status" value="1"/>
</dbReference>
<feature type="binding site" evidence="7">
    <location>
        <position position="185"/>
    </location>
    <ligand>
        <name>S-adenosyl-L-methionine</name>
        <dbReference type="ChEBI" id="CHEBI:59789"/>
    </ligand>
</feature>
<name>A0ABP8XYZ1_9MICO</name>
<feature type="binding site" evidence="7">
    <location>
        <position position="221"/>
    </location>
    <ligand>
        <name>substrate</name>
    </ligand>
</feature>
<comment type="function">
    <text evidence="2 7">Catalyzes the formation of N(7)-methylguanine at position 46 (m7G46) in tRNA.</text>
</comment>
<dbReference type="Gene3D" id="3.40.50.150">
    <property type="entry name" value="Vaccinia Virus protein VP39"/>
    <property type="match status" value="1"/>
</dbReference>
<reference evidence="10" key="1">
    <citation type="journal article" date="2019" name="Int. J. Syst. Evol. Microbiol.">
        <title>The Global Catalogue of Microorganisms (GCM) 10K type strain sequencing project: providing services to taxonomists for standard genome sequencing and annotation.</title>
        <authorList>
            <consortium name="The Broad Institute Genomics Platform"/>
            <consortium name="The Broad Institute Genome Sequencing Center for Infectious Disease"/>
            <person name="Wu L."/>
            <person name="Ma J."/>
        </authorList>
    </citation>
    <scope>NUCLEOTIDE SEQUENCE [LARGE SCALE GENOMIC DNA]</scope>
    <source>
        <strain evidence="10">JCM 18063</strain>
    </source>
</reference>
<evidence type="ECO:0000256" key="3">
    <source>
        <dbReference type="ARBA" id="ARBA00022603"/>
    </source>
</evidence>
<feature type="region of interest" description="Disordered" evidence="8">
    <location>
        <begin position="1"/>
        <end position="42"/>
    </location>
</feature>
<comment type="similarity">
    <text evidence="7">Belongs to the class I-like SAM-binding methyltransferase superfamily. TrmB family.</text>
</comment>